<dbReference type="PRINTS" id="PR00409">
    <property type="entry name" value="PHDIOXRDTASE"/>
</dbReference>
<dbReference type="InterPro" id="IPR017927">
    <property type="entry name" value="FAD-bd_FR_type"/>
</dbReference>
<dbReference type="Gene3D" id="2.40.30.10">
    <property type="entry name" value="Translation factors"/>
    <property type="match status" value="1"/>
</dbReference>
<keyword evidence="4" id="KW-0408">Iron</keyword>
<dbReference type="RefSeq" id="WP_286154301.1">
    <property type="nucleotide sequence ID" value="NZ_JBBGZH010000003.1"/>
</dbReference>
<accession>A0ABU8PKY2</accession>
<sequence>MGSPRLIMKMKVVQIRDEPGDVRVFILRHPRRTVLPEFSAGSHVDVHLPDGRVRQYSLFGDPRDRSQYSIAVKREAGGRGGSGCLHDNVAAGHELPVSAPRNHFGLSAEAGSHILMAGGIGITPMLAMARTLDAAGGDFALHYFARSRSLAPLLAEIAQNLPAQRVICTSTTSLQRTLISPLSFLSSLAMPISITADRPGS</sequence>
<keyword evidence="5" id="KW-0411">Iron-sulfur</keyword>
<evidence type="ECO:0000256" key="4">
    <source>
        <dbReference type="ARBA" id="ARBA00023004"/>
    </source>
</evidence>
<gene>
    <name evidence="7" type="ORF">WH297_24585</name>
</gene>
<reference evidence="7 8" key="1">
    <citation type="submission" date="2023-12" db="EMBL/GenBank/DDBJ databases">
        <title>Gut-associated functions are favored during microbiome assembly across C. elegans life.</title>
        <authorList>
            <person name="Zimmermann J."/>
        </authorList>
    </citation>
    <scope>NUCLEOTIDE SEQUENCE [LARGE SCALE GENOMIC DNA]</scope>
    <source>
        <strain evidence="7 8">MYb71</strain>
    </source>
</reference>
<evidence type="ECO:0000256" key="5">
    <source>
        <dbReference type="ARBA" id="ARBA00023014"/>
    </source>
</evidence>
<dbReference type="PANTHER" id="PTHR47354">
    <property type="entry name" value="NADH OXIDOREDUCTASE HCR"/>
    <property type="match status" value="1"/>
</dbReference>
<dbReference type="SUPFAM" id="SSF63380">
    <property type="entry name" value="Riboflavin synthase domain-like"/>
    <property type="match status" value="1"/>
</dbReference>
<protein>
    <submittedName>
        <fullName evidence="7">Ferredoxin reductase</fullName>
    </submittedName>
</protein>
<comment type="caution">
    <text evidence="7">The sequence shown here is derived from an EMBL/GenBank/DDBJ whole genome shotgun (WGS) entry which is preliminary data.</text>
</comment>
<evidence type="ECO:0000313" key="8">
    <source>
        <dbReference type="Proteomes" id="UP001375812"/>
    </source>
</evidence>
<organism evidence="7 8">
    <name type="scientific">Ochrobactrum vermis</name>
    <dbReference type="NCBI Taxonomy" id="1827297"/>
    <lineage>
        <taxon>Bacteria</taxon>
        <taxon>Pseudomonadati</taxon>
        <taxon>Pseudomonadota</taxon>
        <taxon>Alphaproteobacteria</taxon>
        <taxon>Hyphomicrobiales</taxon>
        <taxon>Brucellaceae</taxon>
        <taxon>Brucella/Ochrobactrum group</taxon>
        <taxon>Ochrobactrum</taxon>
    </lineage>
</organism>
<dbReference type="InterPro" id="IPR017938">
    <property type="entry name" value="Riboflavin_synthase-like_b-brl"/>
</dbReference>
<proteinExistence type="predicted"/>
<evidence type="ECO:0000256" key="2">
    <source>
        <dbReference type="ARBA" id="ARBA00022714"/>
    </source>
</evidence>
<keyword evidence="3" id="KW-0479">Metal-binding</keyword>
<dbReference type="Proteomes" id="UP001375812">
    <property type="component" value="Unassembled WGS sequence"/>
</dbReference>
<dbReference type="Pfam" id="PF00970">
    <property type="entry name" value="FAD_binding_6"/>
    <property type="match status" value="1"/>
</dbReference>
<dbReference type="EMBL" id="JBBGZH010000003">
    <property type="protein sequence ID" value="MEJ5022888.1"/>
    <property type="molecule type" value="Genomic_DNA"/>
</dbReference>
<dbReference type="PROSITE" id="PS51384">
    <property type="entry name" value="FAD_FR"/>
    <property type="match status" value="1"/>
</dbReference>
<keyword evidence="2" id="KW-0001">2Fe-2S</keyword>
<dbReference type="SUPFAM" id="SSF52343">
    <property type="entry name" value="Ferredoxin reductase-like, C-terminal NADP-linked domain"/>
    <property type="match status" value="1"/>
</dbReference>
<evidence type="ECO:0000256" key="1">
    <source>
        <dbReference type="ARBA" id="ARBA00022630"/>
    </source>
</evidence>
<keyword evidence="8" id="KW-1185">Reference proteome</keyword>
<dbReference type="Gene3D" id="3.40.50.80">
    <property type="entry name" value="Nucleotide-binding domain of ferredoxin-NADP reductase (FNR) module"/>
    <property type="match status" value="1"/>
</dbReference>
<feature type="domain" description="FAD-binding FR-type" evidence="6">
    <location>
        <begin position="5"/>
        <end position="107"/>
    </location>
</feature>
<name>A0ABU8PKY2_9HYPH</name>
<evidence type="ECO:0000256" key="3">
    <source>
        <dbReference type="ARBA" id="ARBA00022723"/>
    </source>
</evidence>
<evidence type="ECO:0000259" key="6">
    <source>
        <dbReference type="PROSITE" id="PS51384"/>
    </source>
</evidence>
<dbReference type="InterPro" id="IPR050415">
    <property type="entry name" value="MRET"/>
</dbReference>
<dbReference type="InterPro" id="IPR039261">
    <property type="entry name" value="FNR_nucleotide-bd"/>
</dbReference>
<dbReference type="InterPro" id="IPR008333">
    <property type="entry name" value="Cbr1-like_FAD-bd_dom"/>
</dbReference>
<dbReference type="PANTHER" id="PTHR47354:SF1">
    <property type="entry name" value="CARNITINE MONOOXYGENASE REDUCTASE SUBUNIT"/>
    <property type="match status" value="1"/>
</dbReference>
<keyword evidence="1" id="KW-0285">Flavoprotein</keyword>
<evidence type="ECO:0000313" key="7">
    <source>
        <dbReference type="EMBL" id="MEJ5022888.1"/>
    </source>
</evidence>
<dbReference type="CDD" id="cd06185">
    <property type="entry name" value="PDR_like"/>
    <property type="match status" value="1"/>
</dbReference>